<organism evidence="1 2">
    <name type="scientific">Mycoplasma capricolum subsp. capricolum</name>
    <dbReference type="NCBI Taxonomy" id="40479"/>
    <lineage>
        <taxon>Bacteria</taxon>
        <taxon>Bacillati</taxon>
        <taxon>Mycoplasmatota</taxon>
        <taxon>Mollicutes</taxon>
        <taxon>Mycoplasmataceae</taxon>
        <taxon>Mycoplasma</taxon>
    </lineage>
</organism>
<proteinExistence type="predicted"/>
<dbReference type="RefSeq" id="WP_041159893.1">
    <property type="nucleotide sequence ID" value="NZ_JXQB01000001.1"/>
</dbReference>
<reference evidence="1 2" key="1">
    <citation type="submission" date="2015-01" db="EMBL/GenBank/DDBJ databases">
        <title>Draft Genome Sequence of Mycoplasma capricolum subsp. capricolum str. GM508D.</title>
        <authorList>
            <person name="Calcutt M.J."/>
            <person name="Foecking M.F."/>
        </authorList>
    </citation>
    <scope>NUCLEOTIDE SEQUENCE [LARGE SCALE GENOMIC DNA]</scope>
    <source>
        <strain evidence="1 2">GM508D</strain>
    </source>
</reference>
<evidence type="ECO:0000313" key="1">
    <source>
        <dbReference type="EMBL" id="KIM14203.1"/>
    </source>
</evidence>
<evidence type="ECO:0000313" key="2">
    <source>
        <dbReference type="Proteomes" id="UP000031975"/>
    </source>
</evidence>
<dbReference type="Proteomes" id="UP000031975">
    <property type="component" value="Unassembled WGS sequence"/>
</dbReference>
<name>A0A0C2VH74_MYCCA</name>
<dbReference type="AlphaFoldDB" id="A0A0C2VH74"/>
<dbReference type="EMBL" id="JXQB01000001">
    <property type="protein sequence ID" value="KIM14203.1"/>
    <property type="molecule type" value="Genomic_DNA"/>
</dbReference>
<gene>
    <name evidence="1" type="ORF">MCGM508_04005</name>
</gene>
<protein>
    <submittedName>
        <fullName evidence="1">Uncharacterized protein</fullName>
    </submittedName>
</protein>
<sequence>MNDPKDRYKNCTEDEKKFWNSMNEEFKNSKFYEEGLRIVPDTYDGFEEDVKRIVKEIQERQEKIKNKIS</sequence>
<accession>A0A0C2VH74</accession>
<comment type="caution">
    <text evidence="1">The sequence shown here is derived from an EMBL/GenBank/DDBJ whole genome shotgun (WGS) entry which is preliminary data.</text>
</comment>